<gene>
    <name evidence="1" type="ORF">CDO52_01835</name>
</gene>
<dbReference type="Proteomes" id="UP000215005">
    <property type="component" value="Chromosome"/>
</dbReference>
<accession>A0A223S0N9</accession>
<name>A0A223S0N9_9ACTN</name>
<organism evidence="1 2">
    <name type="scientific">Nocardiopsis gilva YIM 90087</name>
    <dbReference type="NCBI Taxonomy" id="1235441"/>
    <lineage>
        <taxon>Bacteria</taxon>
        <taxon>Bacillati</taxon>
        <taxon>Actinomycetota</taxon>
        <taxon>Actinomycetes</taxon>
        <taxon>Streptosporangiales</taxon>
        <taxon>Nocardiopsidaceae</taxon>
        <taxon>Nocardiopsis</taxon>
    </lineage>
</organism>
<dbReference type="KEGG" id="ngv:CDO52_01835"/>
<reference evidence="1 2" key="1">
    <citation type="submission" date="2017-08" db="EMBL/GenBank/DDBJ databases">
        <title>The complete genome sequence of Nocardiopsis gilva YIM 90087.</title>
        <authorList>
            <person name="Yin M."/>
            <person name="Tang S."/>
        </authorList>
    </citation>
    <scope>NUCLEOTIDE SEQUENCE [LARGE SCALE GENOMIC DNA]</scope>
    <source>
        <strain evidence="1 2">YIM 90087</strain>
    </source>
</reference>
<evidence type="ECO:0000313" key="1">
    <source>
        <dbReference type="EMBL" id="ASU81703.1"/>
    </source>
</evidence>
<evidence type="ECO:0000313" key="2">
    <source>
        <dbReference type="Proteomes" id="UP000215005"/>
    </source>
</evidence>
<sequence length="97" mass="10109">MAAACVGADWFQVGGFGLLPLGERFVVVPELLGEMVEFLHVLLELTGRGTQVLLGPLAQPCRGAGTIRLVGVRSRLRAIRTAVAMVAAESLGHLGSG</sequence>
<proteinExistence type="predicted"/>
<protein>
    <submittedName>
        <fullName evidence="1">Uncharacterized protein</fullName>
    </submittedName>
</protein>
<dbReference type="AlphaFoldDB" id="A0A223S0N9"/>
<keyword evidence="2" id="KW-1185">Reference proteome</keyword>
<dbReference type="EMBL" id="CP022753">
    <property type="protein sequence ID" value="ASU81703.1"/>
    <property type="molecule type" value="Genomic_DNA"/>
</dbReference>